<feature type="transmembrane region" description="Helical" evidence="1">
    <location>
        <begin position="135"/>
        <end position="153"/>
    </location>
</feature>
<keyword evidence="1" id="KW-0812">Transmembrane</keyword>
<feature type="transmembrane region" description="Helical" evidence="1">
    <location>
        <begin position="165"/>
        <end position="189"/>
    </location>
</feature>
<proteinExistence type="predicted"/>
<organism evidence="2 3">
    <name type="scientific">Candidatus Woesebacteria bacterium RBG_16_34_12</name>
    <dbReference type="NCBI Taxonomy" id="1802480"/>
    <lineage>
        <taxon>Bacteria</taxon>
        <taxon>Candidatus Woeseibacteriota</taxon>
    </lineage>
</organism>
<sequence length="195" mass="22499">MQLFGVLLGLIGIYFVFTIQSLDTSISSFRNNLIKSIALSRAVKDKVQCNENKAKGIDDERCKLNLPELVYYHSFVVDGSKDDDLENWVKTIIDDKELEDKLPKDKLPNEYLSETLDKWKNLKEDKKKRIHSMRYPIISTVAVILVALSIITSNSFELVNDNLKALSIVILFFIVFAFLNLIFISRYILRNLPHE</sequence>
<dbReference type="Proteomes" id="UP000177053">
    <property type="component" value="Unassembled WGS sequence"/>
</dbReference>
<protein>
    <submittedName>
        <fullName evidence="2">Uncharacterized protein</fullName>
    </submittedName>
</protein>
<keyword evidence="1" id="KW-0472">Membrane</keyword>
<dbReference type="AlphaFoldDB" id="A0A1F7XAL7"/>
<evidence type="ECO:0000256" key="1">
    <source>
        <dbReference type="SAM" id="Phobius"/>
    </source>
</evidence>
<evidence type="ECO:0000313" key="2">
    <source>
        <dbReference type="EMBL" id="OGM12041.1"/>
    </source>
</evidence>
<name>A0A1F7XAL7_9BACT</name>
<accession>A0A1F7XAL7</accession>
<feature type="transmembrane region" description="Helical" evidence="1">
    <location>
        <begin position="6"/>
        <end position="26"/>
    </location>
</feature>
<comment type="caution">
    <text evidence="2">The sequence shown here is derived from an EMBL/GenBank/DDBJ whole genome shotgun (WGS) entry which is preliminary data.</text>
</comment>
<dbReference type="EMBL" id="MGFS01000004">
    <property type="protein sequence ID" value="OGM12041.1"/>
    <property type="molecule type" value="Genomic_DNA"/>
</dbReference>
<reference evidence="2 3" key="1">
    <citation type="journal article" date="2016" name="Nat. Commun.">
        <title>Thousands of microbial genomes shed light on interconnected biogeochemical processes in an aquifer system.</title>
        <authorList>
            <person name="Anantharaman K."/>
            <person name="Brown C.T."/>
            <person name="Hug L.A."/>
            <person name="Sharon I."/>
            <person name="Castelle C.J."/>
            <person name="Probst A.J."/>
            <person name="Thomas B.C."/>
            <person name="Singh A."/>
            <person name="Wilkins M.J."/>
            <person name="Karaoz U."/>
            <person name="Brodie E.L."/>
            <person name="Williams K.H."/>
            <person name="Hubbard S.S."/>
            <person name="Banfield J.F."/>
        </authorList>
    </citation>
    <scope>NUCLEOTIDE SEQUENCE [LARGE SCALE GENOMIC DNA]</scope>
</reference>
<evidence type="ECO:0000313" key="3">
    <source>
        <dbReference type="Proteomes" id="UP000177053"/>
    </source>
</evidence>
<gene>
    <name evidence="2" type="ORF">A2Z22_01910</name>
</gene>
<keyword evidence="1" id="KW-1133">Transmembrane helix</keyword>